<dbReference type="NCBIfam" id="NF006811">
    <property type="entry name" value="PRK09333.1"/>
    <property type="match status" value="1"/>
</dbReference>
<comment type="function">
    <text evidence="4">May be involved in maturation of the 30S ribosomal subunit.</text>
</comment>
<evidence type="ECO:0000313" key="14">
    <source>
        <dbReference type="Proteomes" id="UP000062398"/>
    </source>
</evidence>
<dbReference type="PANTHER" id="PTHR11710:SF0">
    <property type="entry name" value="40S RIBOSOMAL PROTEIN S19"/>
    <property type="match status" value="1"/>
</dbReference>
<dbReference type="AlphaFoldDB" id="A0A088E6X6"/>
<dbReference type="InterPro" id="IPR036388">
    <property type="entry name" value="WH-like_DNA-bd_sf"/>
</dbReference>
<evidence type="ECO:0000313" key="13">
    <source>
        <dbReference type="Proteomes" id="UP000061362"/>
    </source>
</evidence>
<evidence type="ECO:0000313" key="7">
    <source>
        <dbReference type="EMBL" id="AKV76857.1"/>
    </source>
</evidence>
<dbReference type="EMBL" id="CP012174">
    <property type="protein sequence ID" value="AKV79108.1"/>
    <property type="molecule type" value="Genomic_DNA"/>
</dbReference>
<reference evidence="10 12" key="3">
    <citation type="submission" date="2015-07" db="EMBL/GenBank/DDBJ databases">
        <title>Physiological, transcriptional responses and genome re-sequencing of acid resistant extremely thermoacidophilic Metallosphaera sedula SARC-M1.</title>
        <authorList>
            <person name="Ai C."/>
            <person name="McCarthy S."/>
            <person name="Eckrich V."/>
            <person name="Rudrappa D."/>
            <person name="Qiu G."/>
            <person name="Blum P."/>
        </authorList>
    </citation>
    <scope>NUCLEOTIDE SEQUENCE [LARGE SCALE GENOMIC DNA]</scope>
    <source>
        <strain evidence="10 12">SARC-M1</strain>
    </source>
</reference>
<dbReference type="OMA" id="WAPFVKT"/>
<dbReference type="PATRIC" id="fig|43687.5.peg.1757"/>
<dbReference type="GO" id="GO:0006412">
    <property type="term" value="P:translation"/>
    <property type="evidence" value="ECO:0007669"/>
    <property type="project" value="UniProtKB-UniRule"/>
</dbReference>
<protein>
    <recommendedName>
        <fullName evidence="4">Small ribosomal subunit protein eS19</fullName>
    </recommendedName>
</protein>
<comment type="similarity">
    <text evidence="1 4">Belongs to the eukaryotic ribosomal protein eS19 family.</text>
</comment>
<evidence type="ECO:0000256" key="2">
    <source>
        <dbReference type="ARBA" id="ARBA00022980"/>
    </source>
</evidence>
<dbReference type="Proteomes" id="UP000061362">
    <property type="component" value="Chromosome"/>
</dbReference>
<dbReference type="Gene3D" id="1.10.10.10">
    <property type="entry name" value="Winged helix-like DNA-binding domain superfamily/Winged helix DNA-binding domain"/>
    <property type="match status" value="1"/>
</dbReference>
<dbReference type="EMBL" id="CP012175">
    <property type="protein sequence ID" value="AKV81353.1"/>
    <property type="molecule type" value="Genomic_DNA"/>
</dbReference>
<gene>
    <name evidence="4" type="primary">rps19e</name>
    <name evidence="5" type="ORF">HA72_1624</name>
    <name evidence="6" type="ORF">MsedA_1652</name>
    <name evidence="7" type="ORF">MsedB_1654</name>
    <name evidence="8" type="ORF">MsedC_1652</name>
    <name evidence="9" type="ORF">MsedD_1653</name>
    <name evidence="10" type="ORF">MsedE_1655</name>
</gene>
<dbReference type="GO" id="GO:0003735">
    <property type="term" value="F:structural constituent of ribosome"/>
    <property type="evidence" value="ECO:0007669"/>
    <property type="project" value="InterPro"/>
</dbReference>
<reference evidence="13 14" key="2">
    <citation type="journal article" date="2015" name="Genome Announc.">
        <title>Complete Genome Sequences of Evolved Arsenate-Resistant Metallosphaera sedula Strains.</title>
        <authorList>
            <person name="Ai C."/>
            <person name="McCarthy S."/>
            <person name="Schackwitz W."/>
            <person name="Martin J."/>
            <person name="Lipzen A."/>
            <person name="Blum P."/>
        </authorList>
    </citation>
    <scope>NUCLEOTIDE SEQUENCE [LARGE SCALE GENOMIC DNA]</scope>
    <source>
        <strain evidence="8 14">ARS120-1</strain>
        <strain evidence="9 13">ARS120-2</strain>
        <strain evidence="6 16">ARS50-1</strain>
        <strain evidence="7 15">ARS50-2</strain>
    </source>
</reference>
<dbReference type="GO" id="GO:0000028">
    <property type="term" value="P:ribosomal small subunit assembly"/>
    <property type="evidence" value="ECO:0007669"/>
    <property type="project" value="TreeGrafter"/>
</dbReference>
<dbReference type="SMART" id="SM01413">
    <property type="entry name" value="Ribosomal_S19e"/>
    <property type="match status" value="1"/>
</dbReference>
<dbReference type="Proteomes" id="UP000068832">
    <property type="component" value="Chromosome"/>
</dbReference>
<accession>A0A088E6X6</accession>
<dbReference type="RefSeq" id="WP_012021566.1">
    <property type="nucleotide sequence ID" value="NZ_AP019770.1"/>
</dbReference>
<dbReference type="Proteomes" id="UP000062475">
    <property type="component" value="Chromosome"/>
</dbReference>
<dbReference type="Proteomes" id="UP000056255">
    <property type="component" value="Chromosome"/>
</dbReference>
<name>A0A088E6X6_9CREN</name>
<dbReference type="OrthoDB" id="371836at2157"/>
<dbReference type="GO" id="GO:0003723">
    <property type="term" value="F:RNA binding"/>
    <property type="evidence" value="ECO:0007669"/>
    <property type="project" value="TreeGrafter"/>
</dbReference>
<dbReference type="EMBL" id="CP008822">
    <property type="protein sequence ID" value="AIM27763.1"/>
    <property type="molecule type" value="Genomic_DNA"/>
</dbReference>
<dbReference type="GO" id="GO:0022627">
    <property type="term" value="C:cytosolic small ribosomal subunit"/>
    <property type="evidence" value="ECO:0007669"/>
    <property type="project" value="TreeGrafter"/>
</dbReference>
<dbReference type="EMBL" id="CP012173">
    <property type="protein sequence ID" value="AKV76857.1"/>
    <property type="molecule type" value="Genomic_DNA"/>
</dbReference>
<dbReference type="InterPro" id="IPR027548">
    <property type="entry name" value="Ribosomal_eS19_archaeal"/>
</dbReference>
<proteinExistence type="inferred from homology"/>
<dbReference type="EMBL" id="CP012172">
    <property type="protein sequence ID" value="AKV74619.1"/>
    <property type="molecule type" value="Genomic_DNA"/>
</dbReference>
<evidence type="ECO:0000256" key="4">
    <source>
        <dbReference type="HAMAP-Rule" id="MF_01474"/>
    </source>
</evidence>
<evidence type="ECO:0000313" key="15">
    <source>
        <dbReference type="Proteomes" id="UP000062475"/>
    </source>
</evidence>
<dbReference type="Proteomes" id="UP000029084">
    <property type="component" value="Chromosome"/>
</dbReference>
<evidence type="ECO:0000313" key="12">
    <source>
        <dbReference type="Proteomes" id="UP000056255"/>
    </source>
</evidence>
<dbReference type="SUPFAM" id="SSF46785">
    <property type="entry name" value="Winged helix' DNA-binding domain"/>
    <property type="match status" value="1"/>
</dbReference>
<evidence type="ECO:0000313" key="16">
    <source>
        <dbReference type="Proteomes" id="UP000068832"/>
    </source>
</evidence>
<dbReference type="Pfam" id="PF01090">
    <property type="entry name" value="Ribosomal_S19e"/>
    <property type="match status" value="1"/>
</dbReference>
<evidence type="ECO:0000313" key="11">
    <source>
        <dbReference type="Proteomes" id="UP000029084"/>
    </source>
</evidence>
<dbReference type="Proteomes" id="UP000062398">
    <property type="component" value="Chromosome"/>
</dbReference>
<evidence type="ECO:0000256" key="1">
    <source>
        <dbReference type="ARBA" id="ARBA00010014"/>
    </source>
</evidence>
<evidence type="ECO:0000313" key="9">
    <source>
        <dbReference type="EMBL" id="AKV81353.1"/>
    </source>
</evidence>
<evidence type="ECO:0000256" key="3">
    <source>
        <dbReference type="ARBA" id="ARBA00023274"/>
    </source>
</evidence>
<keyword evidence="3 4" id="KW-0687">Ribonucleoprotein</keyword>
<dbReference type="InterPro" id="IPR001266">
    <property type="entry name" value="Ribosomal_eS19"/>
</dbReference>
<dbReference type="EMBL" id="CP012176">
    <property type="protein sequence ID" value="AKV83586.1"/>
    <property type="molecule type" value="Genomic_DNA"/>
</dbReference>
<dbReference type="GeneID" id="97613272"/>
<evidence type="ECO:0000313" key="8">
    <source>
        <dbReference type="EMBL" id="AKV79108.1"/>
    </source>
</evidence>
<evidence type="ECO:0000313" key="10">
    <source>
        <dbReference type="EMBL" id="AKV83586.1"/>
    </source>
</evidence>
<dbReference type="HAMAP" id="MF_01474">
    <property type="entry name" value="Ribosomal_eS19"/>
    <property type="match status" value="1"/>
</dbReference>
<organism evidence="5 11">
    <name type="scientific">Metallosphaera sedula</name>
    <dbReference type="NCBI Taxonomy" id="43687"/>
    <lineage>
        <taxon>Archaea</taxon>
        <taxon>Thermoproteota</taxon>
        <taxon>Thermoprotei</taxon>
        <taxon>Sulfolobales</taxon>
        <taxon>Sulfolobaceae</taxon>
        <taxon>Metallosphaera</taxon>
    </lineage>
</organism>
<dbReference type="InterPro" id="IPR036390">
    <property type="entry name" value="WH_DNA-bd_sf"/>
</dbReference>
<keyword evidence="2 4" id="KW-0689">Ribosomal protein</keyword>
<evidence type="ECO:0000313" key="6">
    <source>
        <dbReference type="EMBL" id="AKV74619.1"/>
    </source>
</evidence>
<comment type="subunit">
    <text evidence="4">Part of the 30S ribosomal subunit.</text>
</comment>
<reference evidence="5 11" key="1">
    <citation type="journal article" date="2014" name="J. Bacteriol.">
        <title>Role of an Archaeal PitA Transporter in the Copper and Arsenic Resistance of Metallosphaera sedula, an Extreme Thermoacidophile.</title>
        <authorList>
            <person name="McCarthy S."/>
            <person name="Ai C."/>
            <person name="Wheaton G."/>
            <person name="Tevatia R."/>
            <person name="Eckrich V."/>
            <person name="Kelly R."/>
            <person name="Blum P."/>
        </authorList>
    </citation>
    <scope>NUCLEOTIDE SEQUENCE [LARGE SCALE GENOMIC DNA]</scope>
    <source>
        <strain evidence="5 11">CuR1</strain>
    </source>
</reference>
<sequence>MITANMVPPDLLVKRLSDYIKNNVSEVQPPDWSLITKTASFKERIPDDPQSWWYMRAASILRKLYVLEHFGVSESTRLYGGLKRRGTKPPVSARAPGHSTRLIFQQLERAGLVAKTRGARKGRVLTPKGRSLLDKMAHEIFIDLANNNPALKKYLE</sequence>
<evidence type="ECO:0000313" key="5">
    <source>
        <dbReference type="EMBL" id="AIM27763.1"/>
    </source>
</evidence>
<dbReference type="PANTHER" id="PTHR11710">
    <property type="entry name" value="40S RIBOSOMAL PROTEIN S19"/>
    <property type="match status" value="1"/>
</dbReference>